<keyword evidence="1" id="KW-0175">Coiled coil</keyword>
<feature type="transmembrane region" description="Helical" evidence="2">
    <location>
        <begin position="89"/>
        <end position="108"/>
    </location>
</feature>
<name>X1V5F1_9ZZZZ</name>
<gene>
    <name evidence="3" type="ORF">S12H4_57957</name>
</gene>
<keyword evidence="2" id="KW-1133">Transmembrane helix</keyword>
<evidence type="ECO:0000313" key="3">
    <source>
        <dbReference type="EMBL" id="GAJ24944.1"/>
    </source>
</evidence>
<dbReference type="AlphaFoldDB" id="X1V5F1"/>
<protein>
    <submittedName>
        <fullName evidence="3">Uncharacterized protein</fullName>
    </submittedName>
</protein>
<comment type="caution">
    <text evidence="3">The sequence shown here is derived from an EMBL/GenBank/DDBJ whole genome shotgun (WGS) entry which is preliminary data.</text>
</comment>
<sequence>MIRKMIIIMILITFIFPISIFSQPSDLTDRELLIQLYGKIEFIERTVRRIEDNSKNVTANVNLMEKRITKNEINIAGFYEKLGELVARWNYLLGLFVTFIIGIFIWMWRKTYNGNKSIKQNKQTNN</sequence>
<organism evidence="3">
    <name type="scientific">marine sediment metagenome</name>
    <dbReference type="NCBI Taxonomy" id="412755"/>
    <lineage>
        <taxon>unclassified sequences</taxon>
        <taxon>metagenomes</taxon>
        <taxon>ecological metagenomes</taxon>
    </lineage>
</organism>
<keyword evidence="2" id="KW-0812">Transmembrane</keyword>
<keyword evidence="2" id="KW-0472">Membrane</keyword>
<proteinExistence type="predicted"/>
<evidence type="ECO:0000256" key="1">
    <source>
        <dbReference type="SAM" id="Coils"/>
    </source>
</evidence>
<accession>X1V5F1</accession>
<dbReference type="EMBL" id="BARW01037566">
    <property type="protein sequence ID" value="GAJ24944.1"/>
    <property type="molecule type" value="Genomic_DNA"/>
</dbReference>
<evidence type="ECO:0000256" key="2">
    <source>
        <dbReference type="SAM" id="Phobius"/>
    </source>
</evidence>
<feature type="coiled-coil region" evidence="1">
    <location>
        <begin position="40"/>
        <end position="67"/>
    </location>
</feature>
<reference evidence="3" key="1">
    <citation type="journal article" date="2014" name="Front. Microbiol.">
        <title>High frequency of phylogenetically diverse reductive dehalogenase-homologous genes in deep subseafloor sedimentary metagenomes.</title>
        <authorList>
            <person name="Kawai M."/>
            <person name="Futagami T."/>
            <person name="Toyoda A."/>
            <person name="Takaki Y."/>
            <person name="Nishi S."/>
            <person name="Hori S."/>
            <person name="Arai W."/>
            <person name="Tsubouchi T."/>
            <person name="Morono Y."/>
            <person name="Uchiyama I."/>
            <person name="Ito T."/>
            <person name="Fujiyama A."/>
            <person name="Inagaki F."/>
            <person name="Takami H."/>
        </authorList>
    </citation>
    <scope>NUCLEOTIDE SEQUENCE</scope>
    <source>
        <strain evidence="3">Expedition CK06-06</strain>
    </source>
</reference>